<evidence type="ECO:0000313" key="5">
    <source>
        <dbReference type="EMBL" id="QJR13676.1"/>
    </source>
</evidence>
<sequence>MTELRSVLFLFFAVLVTPFFGIAVPLGGLFGYRPASFLAAVWARSIIEIAKICCGIKWEVRGWENLPSEPSILMAKHQSAWETLFMECTFPPQCWIVKKQLLWLPFVGWGLMGIRAIAIDRSSGHSAVEQIVEQGKKRLGQGMWVSIFPEGTRIPVGKRGRYGMGGAILAARTGAPVVPIAHNAGEYWGRYAFKKHAGTVTVLIGPPIATAGRTAQDVNRDVEEWIEARMRELNPERYAQA</sequence>
<dbReference type="InParanoid" id="A0A6M4H2F2"/>
<dbReference type="CDD" id="cd07989">
    <property type="entry name" value="LPLAT_AGPAT-like"/>
    <property type="match status" value="1"/>
</dbReference>
<dbReference type="PANTHER" id="PTHR10434">
    <property type="entry name" value="1-ACYL-SN-GLYCEROL-3-PHOSPHATE ACYLTRANSFERASE"/>
    <property type="match status" value="1"/>
</dbReference>
<dbReference type="KEGG" id="upl:DSM104440_00462"/>
<accession>A0A6M4H2F2</accession>
<dbReference type="GO" id="GO:0006654">
    <property type="term" value="P:phosphatidic acid biosynthetic process"/>
    <property type="evidence" value="ECO:0007669"/>
    <property type="project" value="TreeGrafter"/>
</dbReference>
<dbReference type="GO" id="GO:0003841">
    <property type="term" value="F:1-acylglycerol-3-phosphate O-acyltransferase activity"/>
    <property type="evidence" value="ECO:0007669"/>
    <property type="project" value="TreeGrafter"/>
</dbReference>
<dbReference type="PANTHER" id="PTHR10434:SF40">
    <property type="entry name" value="1-ACYL-SN-GLYCEROL-3-PHOSPHATE ACYLTRANSFERASE"/>
    <property type="match status" value="1"/>
</dbReference>
<evidence type="ECO:0000256" key="3">
    <source>
        <dbReference type="ARBA" id="ARBA00023315"/>
    </source>
</evidence>
<organism evidence="5 6">
    <name type="scientific">Usitatibacter palustris</name>
    <dbReference type="NCBI Taxonomy" id="2732487"/>
    <lineage>
        <taxon>Bacteria</taxon>
        <taxon>Pseudomonadati</taxon>
        <taxon>Pseudomonadota</taxon>
        <taxon>Betaproteobacteria</taxon>
        <taxon>Nitrosomonadales</taxon>
        <taxon>Usitatibacteraceae</taxon>
        <taxon>Usitatibacter</taxon>
    </lineage>
</organism>
<dbReference type="InterPro" id="IPR002123">
    <property type="entry name" value="Plipid/glycerol_acylTrfase"/>
</dbReference>
<protein>
    <recommendedName>
        <fullName evidence="4">Phospholipid/glycerol acyltransferase domain-containing protein</fullName>
    </recommendedName>
</protein>
<proteinExistence type="predicted"/>
<dbReference type="Proteomes" id="UP000503096">
    <property type="component" value="Chromosome"/>
</dbReference>
<comment type="pathway">
    <text evidence="1">Lipid metabolism.</text>
</comment>
<dbReference type="EMBL" id="CP053073">
    <property type="protein sequence ID" value="QJR13676.1"/>
    <property type="molecule type" value="Genomic_DNA"/>
</dbReference>
<name>A0A6M4H2F2_9PROT</name>
<keyword evidence="6" id="KW-1185">Reference proteome</keyword>
<evidence type="ECO:0000256" key="2">
    <source>
        <dbReference type="ARBA" id="ARBA00022679"/>
    </source>
</evidence>
<reference evidence="5 6" key="1">
    <citation type="submission" date="2020-04" db="EMBL/GenBank/DDBJ databases">
        <title>Usitatibacter rugosus gen. nov., sp. nov. and Usitatibacter palustris sp. nov., novel members of Usitatibacteraceae fam. nov. within the order Nitrosomonadales isolated from soil.</title>
        <authorList>
            <person name="Huber K.J."/>
            <person name="Neumann-Schaal M."/>
            <person name="Geppert A."/>
            <person name="Luckner M."/>
            <person name="Wanner G."/>
            <person name="Overmann J."/>
        </authorList>
    </citation>
    <scope>NUCLEOTIDE SEQUENCE [LARGE SCALE GENOMIC DNA]</scope>
    <source>
        <strain evidence="5 6">Swamp67</strain>
    </source>
</reference>
<gene>
    <name evidence="5" type="ORF">DSM104440_00462</name>
</gene>
<dbReference type="RefSeq" id="WP_171160426.1">
    <property type="nucleotide sequence ID" value="NZ_CP053073.1"/>
</dbReference>
<keyword evidence="3" id="KW-0012">Acyltransferase</keyword>
<evidence type="ECO:0000256" key="1">
    <source>
        <dbReference type="ARBA" id="ARBA00005189"/>
    </source>
</evidence>
<keyword evidence="2" id="KW-0808">Transferase</keyword>
<dbReference type="SMART" id="SM00563">
    <property type="entry name" value="PlsC"/>
    <property type="match status" value="1"/>
</dbReference>
<dbReference type="AlphaFoldDB" id="A0A6M4H2F2"/>
<evidence type="ECO:0000313" key="6">
    <source>
        <dbReference type="Proteomes" id="UP000503096"/>
    </source>
</evidence>
<dbReference type="Pfam" id="PF01553">
    <property type="entry name" value="Acyltransferase"/>
    <property type="match status" value="1"/>
</dbReference>
<feature type="domain" description="Phospholipid/glycerol acyltransferase" evidence="4">
    <location>
        <begin position="71"/>
        <end position="185"/>
    </location>
</feature>
<dbReference type="FunCoup" id="A0A6M4H2F2">
    <property type="interactions" value="353"/>
</dbReference>
<dbReference type="SUPFAM" id="SSF69593">
    <property type="entry name" value="Glycerol-3-phosphate (1)-acyltransferase"/>
    <property type="match status" value="1"/>
</dbReference>
<evidence type="ECO:0000259" key="4">
    <source>
        <dbReference type="SMART" id="SM00563"/>
    </source>
</evidence>